<accession>A0ABV6QVC5</accession>
<feature type="domain" description="AMP-binding enzyme C-terminal" evidence="2">
    <location>
        <begin position="284"/>
        <end position="353"/>
    </location>
</feature>
<dbReference type="Gene3D" id="3.30.300.30">
    <property type="match status" value="1"/>
</dbReference>
<dbReference type="InterPro" id="IPR025110">
    <property type="entry name" value="AMP-bd_C"/>
</dbReference>
<dbReference type="NCBIfam" id="NF005877">
    <property type="entry name" value="PRK07824.1"/>
    <property type="match status" value="1"/>
</dbReference>
<dbReference type="GO" id="GO:0008756">
    <property type="term" value="F:o-succinylbenzoate-CoA ligase activity"/>
    <property type="evidence" value="ECO:0007669"/>
    <property type="project" value="UniProtKB-EC"/>
</dbReference>
<organism evidence="3 4">
    <name type="scientific">Kribbella deserti</name>
    <dbReference type="NCBI Taxonomy" id="1926257"/>
    <lineage>
        <taxon>Bacteria</taxon>
        <taxon>Bacillati</taxon>
        <taxon>Actinomycetota</taxon>
        <taxon>Actinomycetes</taxon>
        <taxon>Propionibacteriales</taxon>
        <taxon>Kribbellaceae</taxon>
        <taxon>Kribbella</taxon>
    </lineage>
</organism>
<dbReference type="Gene3D" id="3.40.50.12780">
    <property type="entry name" value="N-terminal domain of ligase-like"/>
    <property type="match status" value="1"/>
</dbReference>
<name>A0ABV6QVC5_9ACTN</name>
<dbReference type="InterPro" id="IPR050237">
    <property type="entry name" value="ATP-dep_AMP-bd_enzyme"/>
</dbReference>
<dbReference type="RefSeq" id="WP_380055139.1">
    <property type="nucleotide sequence ID" value="NZ_JBHLTC010000040.1"/>
</dbReference>
<evidence type="ECO:0000313" key="3">
    <source>
        <dbReference type="EMBL" id="MFC0628579.1"/>
    </source>
</evidence>
<gene>
    <name evidence="3" type="primary">menE</name>
    <name evidence="3" type="ORF">ACFFGN_31205</name>
</gene>
<dbReference type="PROSITE" id="PS00455">
    <property type="entry name" value="AMP_BINDING"/>
    <property type="match status" value="1"/>
</dbReference>
<proteinExistence type="predicted"/>
<dbReference type="PANTHER" id="PTHR43767:SF1">
    <property type="entry name" value="NONRIBOSOMAL PEPTIDE SYNTHASE PES1 (EUROFUNG)-RELATED"/>
    <property type="match status" value="1"/>
</dbReference>
<dbReference type="PANTHER" id="PTHR43767">
    <property type="entry name" value="LONG-CHAIN-FATTY-ACID--COA LIGASE"/>
    <property type="match status" value="1"/>
</dbReference>
<dbReference type="EMBL" id="JBHLTC010000040">
    <property type="protein sequence ID" value="MFC0628579.1"/>
    <property type="molecule type" value="Genomic_DNA"/>
</dbReference>
<evidence type="ECO:0000313" key="4">
    <source>
        <dbReference type="Proteomes" id="UP001589890"/>
    </source>
</evidence>
<dbReference type="EC" id="6.2.1.26" evidence="3"/>
<dbReference type="InterPro" id="IPR042099">
    <property type="entry name" value="ANL_N_sf"/>
</dbReference>
<dbReference type="Pfam" id="PF13193">
    <property type="entry name" value="AMP-binding_C"/>
    <property type="match status" value="1"/>
</dbReference>
<dbReference type="SUPFAM" id="SSF56801">
    <property type="entry name" value="Acetyl-CoA synthetase-like"/>
    <property type="match status" value="1"/>
</dbReference>
<dbReference type="InterPro" id="IPR045851">
    <property type="entry name" value="AMP-bd_C_sf"/>
</dbReference>
<dbReference type="Proteomes" id="UP001589890">
    <property type="component" value="Unassembled WGS sequence"/>
</dbReference>
<reference evidence="3 4" key="1">
    <citation type="submission" date="2024-09" db="EMBL/GenBank/DDBJ databases">
        <authorList>
            <person name="Sun Q."/>
            <person name="Mori K."/>
        </authorList>
    </citation>
    <scope>NUCLEOTIDE SEQUENCE [LARGE SCALE GENOMIC DNA]</scope>
    <source>
        <strain evidence="3 4">CGMCC 1.15906</strain>
    </source>
</reference>
<evidence type="ECO:0000259" key="2">
    <source>
        <dbReference type="Pfam" id="PF13193"/>
    </source>
</evidence>
<protein>
    <submittedName>
        <fullName evidence="3">O-succinylbenzoate--CoA ligase</fullName>
        <ecNumber evidence="3">6.2.1.26</ecNumber>
    </submittedName>
</protein>
<keyword evidence="3" id="KW-0436">Ligase</keyword>
<comment type="caution">
    <text evidence="3">The sequence shown here is derived from an EMBL/GenBank/DDBJ whole genome shotgun (WGS) entry which is preliminary data.</text>
</comment>
<keyword evidence="4" id="KW-1185">Reference proteome</keyword>
<dbReference type="Pfam" id="PF00501">
    <property type="entry name" value="AMP-binding"/>
    <property type="match status" value="1"/>
</dbReference>
<dbReference type="InterPro" id="IPR020845">
    <property type="entry name" value="AMP-binding_CS"/>
</dbReference>
<sequence>MTTLRLIPGSPPAVLSALRGVLDGSGEPFAPLPADPALAERVRRVARADVPLESGAVMLPTSGSSGEPKGVLLSREALIASATATHARLGGPGQWLLMMPAYFVGGLQVLTRSLLAGVDPVIADGADFAEQAGAMTGEQRYTSMVPTQLARLLETDVPALRSFDAILIGAAATSNELRAKAEAAGVKVVTTYGMTETGGGCVYDGRPLDGVTVDLDNDRVVLGGPTLFDGYRLEPGLTAQALDGKKFRTQDRGRCTEDGRLEILGRIDDVVISGGVNVVLPSVQQRLLTHAGITDAVVLGVPDEEWGSRVVAFVIGTAGLDELRDHVAAQLPRTWAPRELIRLEELPMLASGKVDRQRLLELAQ</sequence>
<dbReference type="InterPro" id="IPR000873">
    <property type="entry name" value="AMP-dep_synth/lig_dom"/>
</dbReference>
<evidence type="ECO:0000259" key="1">
    <source>
        <dbReference type="Pfam" id="PF00501"/>
    </source>
</evidence>
<feature type="domain" description="AMP-dependent synthetase/ligase" evidence="1">
    <location>
        <begin position="44"/>
        <end position="207"/>
    </location>
</feature>